<gene>
    <name evidence="2" type="ORF">LNTAR_04746</name>
</gene>
<reference evidence="2 3" key="1">
    <citation type="journal article" date="2010" name="J. Bacteriol.">
        <title>Genome sequence of Lentisphaera araneosa HTCC2155T, the type species of the order Lentisphaerales in the phylum Lentisphaerae.</title>
        <authorList>
            <person name="Thrash J.C."/>
            <person name="Cho J.C."/>
            <person name="Vergin K.L."/>
            <person name="Morris R.M."/>
            <person name="Giovannoni S.J."/>
        </authorList>
    </citation>
    <scope>NUCLEOTIDE SEQUENCE [LARGE SCALE GENOMIC DNA]</scope>
    <source>
        <strain evidence="2 3">HTCC2155</strain>
    </source>
</reference>
<dbReference type="STRING" id="313628.LNTAR_04746"/>
<name>A6DLD6_9BACT</name>
<proteinExistence type="predicted"/>
<protein>
    <submittedName>
        <fullName evidence="2">Uncharacterized protein</fullName>
    </submittedName>
</protein>
<evidence type="ECO:0000313" key="3">
    <source>
        <dbReference type="Proteomes" id="UP000004947"/>
    </source>
</evidence>
<dbReference type="Proteomes" id="UP000004947">
    <property type="component" value="Unassembled WGS sequence"/>
</dbReference>
<evidence type="ECO:0000256" key="1">
    <source>
        <dbReference type="SAM" id="MobiDB-lite"/>
    </source>
</evidence>
<evidence type="ECO:0000313" key="2">
    <source>
        <dbReference type="EMBL" id="EDM27391.1"/>
    </source>
</evidence>
<sequence length="24" mass="2500">MIPAVAGSSPVSHPIKTLFPHVTL</sequence>
<dbReference type="EMBL" id="ABCK01000009">
    <property type="protein sequence ID" value="EDM27391.1"/>
    <property type="molecule type" value="Genomic_DNA"/>
</dbReference>
<feature type="region of interest" description="Disordered" evidence="1">
    <location>
        <begin position="1"/>
        <end position="24"/>
    </location>
</feature>
<organism evidence="2 3">
    <name type="scientific">Lentisphaera araneosa HTCC2155</name>
    <dbReference type="NCBI Taxonomy" id="313628"/>
    <lineage>
        <taxon>Bacteria</taxon>
        <taxon>Pseudomonadati</taxon>
        <taxon>Lentisphaerota</taxon>
        <taxon>Lentisphaeria</taxon>
        <taxon>Lentisphaerales</taxon>
        <taxon>Lentisphaeraceae</taxon>
        <taxon>Lentisphaera</taxon>
    </lineage>
</organism>
<comment type="caution">
    <text evidence="2">The sequence shown here is derived from an EMBL/GenBank/DDBJ whole genome shotgun (WGS) entry which is preliminary data.</text>
</comment>
<dbReference type="AlphaFoldDB" id="A6DLD6"/>
<keyword evidence="3" id="KW-1185">Reference proteome</keyword>
<accession>A6DLD6</accession>